<dbReference type="STRING" id="1194695.A0A5A7TMJ2"/>
<organism evidence="2 4">
    <name type="scientific">Cucumis melo var. makuwa</name>
    <name type="common">Oriental melon</name>
    <dbReference type="NCBI Taxonomy" id="1194695"/>
    <lineage>
        <taxon>Eukaryota</taxon>
        <taxon>Viridiplantae</taxon>
        <taxon>Streptophyta</taxon>
        <taxon>Embryophyta</taxon>
        <taxon>Tracheophyta</taxon>
        <taxon>Spermatophyta</taxon>
        <taxon>Magnoliopsida</taxon>
        <taxon>eudicotyledons</taxon>
        <taxon>Gunneridae</taxon>
        <taxon>Pentapetalae</taxon>
        <taxon>rosids</taxon>
        <taxon>fabids</taxon>
        <taxon>Cucurbitales</taxon>
        <taxon>Cucurbitaceae</taxon>
        <taxon>Benincaseae</taxon>
        <taxon>Cucumis</taxon>
    </lineage>
</organism>
<dbReference type="GO" id="GO:0051457">
    <property type="term" value="P:maintenance of protein location in nucleus"/>
    <property type="evidence" value="ECO:0007669"/>
    <property type="project" value="TreeGrafter"/>
</dbReference>
<reference evidence="4 5" key="1">
    <citation type="submission" date="2019-08" db="EMBL/GenBank/DDBJ databases">
        <title>Draft genome sequences of two oriental melons (Cucumis melo L. var makuwa).</title>
        <authorList>
            <person name="Kwon S.-Y."/>
        </authorList>
    </citation>
    <scope>NUCLEOTIDE SEQUENCE [LARGE SCALE GENOMIC DNA]</scope>
    <source>
        <strain evidence="5">cv. Chang Bougi</strain>
        <strain evidence="4">cv. SW 3</strain>
        <tissue evidence="2">Leaf</tissue>
    </source>
</reference>
<evidence type="ECO:0000256" key="1">
    <source>
        <dbReference type="SAM" id="MobiDB-lite"/>
    </source>
</evidence>
<dbReference type="OrthoDB" id="1930763at2759"/>
<dbReference type="InterPro" id="IPR037766">
    <property type="entry name" value="FHY1"/>
</dbReference>
<evidence type="ECO:0000313" key="4">
    <source>
        <dbReference type="Proteomes" id="UP000321393"/>
    </source>
</evidence>
<dbReference type="Proteomes" id="UP000321393">
    <property type="component" value="Unassembled WGS sequence"/>
</dbReference>
<comment type="caution">
    <text evidence="2">The sequence shown here is derived from an EMBL/GenBank/DDBJ whole genome shotgun (WGS) entry which is preliminary data.</text>
</comment>
<name>A0A5A7TMJ2_CUCMM</name>
<dbReference type="GO" id="GO:0061608">
    <property type="term" value="F:nuclear import signal receptor activity"/>
    <property type="evidence" value="ECO:0007669"/>
    <property type="project" value="TreeGrafter"/>
</dbReference>
<evidence type="ECO:0000313" key="5">
    <source>
        <dbReference type="Proteomes" id="UP000321947"/>
    </source>
</evidence>
<evidence type="ECO:0000313" key="2">
    <source>
        <dbReference type="EMBL" id="KAA0044098.1"/>
    </source>
</evidence>
<sequence length="317" mass="35442">MKEATSSCLPREPEMDVSQSHSLAPTIDNPIPPTFVSPFSPFLLGLISFENTPTKDYPPDFLSFFTMEENPTEINSFYIISKLNPYDLNKKRKLPAEHLGLPSPKHKHCSEGFASKSAFLYGGLPETGHMNVQFIKENANVLCFDEGSRPESVKDSNSLSEESDSATSVFHGAKFELNQAITCTHDTSTTQSMSFGGASSESTHFSVESSTAMELISTEQETAFPSGENRIETIHKLQEHLLELDGHEDYDCAEYENGDTKQCTDQELEELFYSNGLNPNTYILSSGRWAINHEAQSRARAPTIDQEFEQYFSMLML</sequence>
<dbReference type="Proteomes" id="UP000321947">
    <property type="component" value="Unassembled WGS sequence"/>
</dbReference>
<dbReference type="EMBL" id="SSTE01014973">
    <property type="protein sequence ID" value="KAA0044098.1"/>
    <property type="molecule type" value="Genomic_DNA"/>
</dbReference>
<dbReference type="GO" id="GO:0009639">
    <property type="term" value="P:response to red or far red light"/>
    <property type="evidence" value="ECO:0007669"/>
    <property type="project" value="InterPro"/>
</dbReference>
<feature type="compositionally biased region" description="Low complexity" evidence="1">
    <location>
        <begin position="199"/>
        <end position="211"/>
    </location>
</feature>
<feature type="region of interest" description="Disordered" evidence="1">
    <location>
        <begin position="192"/>
        <end position="212"/>
    </location>
</feature>
<proteinExistence type="predicted"/>
<dbReference type="GO" id="GO:0005737">
    <property type="term" value="C:cytoplasm"/>
    <property type="evidence" value="ECO:0007669"/>
    <property type="project" value="TreeGrafter"/>
</dbReference>
<protein>
    <submittedName>
        <fullName evidence="2">Protein FAR-RED-ELONGATED HYPOCOTYL 1-LIKE-like isoform X2</fullName>
    </submittedName>
</protein>
<dbReference type="AlphaFoldDB" id="A0A5A7TMJ2"/>
<evidence type="ECO:0000313" key="3">
    <source>
        <dbReference type="EMBL" id="TYK25039.1"/>
    </source>
</evidence>
<dbReference type="PANTHER" id="PTHR37723:SF1">
    <property type="entry name" value="PROTEIN FAR-RED-ELONGATED HYPOCOTYL 1-LIKE"/>
    <property type="match status" value="1"/>
</dbReference>
<accession>A0A5A7TMJ2</accession>
<dbReference type="PANTHER" id="PTHR37723">
    <property type="entry name" value="PROTEIN FAR-RED ELONGATED HYPOCOTYL 1"/>
    <property type="match status" value="1"/>
</dbReference>
<dbReference type="GO" id="GO:0016607">
    <property type="term" value="C:nuclear speck"/>
    <property type="evidence" value="ECO:0007669"/>
    <property type="project" value="TreeGrafter"/>
</dbReference>
<dbReference type="EMBL" id="SSTD01003829">
    <property type="protein sequence ID" value="TYK25039.1"/>
    <property type="molecule type" value="Genomic_DNA"/>
</dbReference>
<gene>
    <name evidence="3" type="ORF">E5676_scaffold352G001600</name>
    <name evidence="2" type="ORF">E6C27_scaffold236G004480</name>
</gene>